<dbReference type="PANTHER" id="PTHR48040">
    <property type="entry name" value="PLEIOTROPIC DRUG RESISTANCE PROTEIN 1-LIKE ISOFORM X1"/>
    <property type="match status" value="1"/>
</dbReference>
<accession>A0AAN8UJ25</accession>
<keyword evidence="1" id="KW-1133">Transmembrane helix</keyword>
<reference evidence="2 3" key="1">
    <citation type="submission" date="2023-12" db="EMBL/GenBank/DDBJ databases">
        <title>A high-quality genome assembly for Dillenia turbinata (Dilleniales).</title>
        <authorList>
            <person name="Chanderbali A."/>
        </authorList>
    </citation>
    <scope>NUCLEOTIDE SEQUENCE [LARGE SCALE GENOMIC DNA]</scope>
    <source>
        <strain evidence="2">LSX21</strain>
        <tissue evidence="2">Leaf</tissue>
    </source>
</reference>
<comment type="caution">
    <text evidence="2">The sequence shown here is derived from an EMBL/GenBank/DDBJ whole genome shotgun (WGS) entry which is preliminary data.</text>
</comment>
<organism evidence="2 3">
    <name type="scientific">Dillenia turbinata</name>
    <dbReference type="NCBI Taxonomy" id="194707"/>
    <lineage>
        <taxon>Eukaryota</taxon>
        <taxon>Viridiplantae</taxon>
        <taxon>Streptophyta</taxon>
        <taxon>Embryophyta</taxon>
        <taxon>Tracheophyta</taxon>
        <taxon>Spermatophyta</taxon>
        <taxon>Magnoliopsida</taxon>
        <taxon>eudicotyledons</taxon>
        <taxon>Gunneridae</taxon>
        <taxon>Pentapetalae</taxon>
        <taxon>Dilleniales</taxon>
        <taxon>Dilleniaceae</taxon>
        <taxon>Dillenia</taxon>
    </lineage>
</organism>
<proteinExistence type="predicted"/>
<protein>
    <submittedName>
        <fullName evidence="2">Uncharacterized protein</fullName>
    </submittedName>
</protein>
<keyword evidence="3" id="KW-1185">Reference proteome</keyword>
<sequence length="189" mass="21866">MDSVISSSFKLSSDSLWSDDGIEVFSRSRRGEDDTEALKWASLEKLPTFKRLGKGLLPGSEGLSSEIDVKKLGFREKKDLVDRLVTVAEEDNEEFLRKLRARFDRIPIWLRWYYWINPFAWTLYGMVAAQFGDILDKLKTGETVEEFLRSYFGFRHDFVGVCAAVLVAMTILFAFIFAFSISTMNFQRR</sequence>
<keyword evidence="1" id="KW-0812">Transmembrane</keyword>
<dbReference type="AlphaFoldDB" id="A0AAN8UJ25"/>
<feature type="transmembrane region" description="Helical" evidence="1">
    <location>
        <begin position="112"/>
        <end position="131"/>
    </location>
</feature>
<gene>
    <name evidence="2" type="ORF">RJ641_020066</name>
</gene>
<evidence type="ECO:0000313" key="2">
    <source>
        <dbReference type="EMBL" id="KAK6914949.1"/>
    </source>
</evidence>
<dbReference type="EMBL" id="JBAMMX010000025">
    <property type="protein sequence ID" value="KAK6914949.1"/>
    <property type="molecule type" value="Genomic_DNA"/>
</dbReference>
<evidence type="ECO:0000313" key="3">
    <source>
        <dbReference type="Proteomes" id="UP001370490"/>
    </source>
</evidence>
<keyword evidence="1" id="KW-0472">Membrane</keyword>
<name>A0AAN8UJ25_9MAGN</name>
<evidence type="ECO:0000256" key="1">
    <source>
        <dbReference type="SAM" id="Phobius"/>
    </source>
</evidence>
<feature type="transmembrane region" description="Helical" evidence="1">
    <location>
        <begin position="158"/>
        <end position="181"/>
    </location>
</feature>
<dbReference type="Proteomes" id="UP001370490">
    <property type="component" value="Unassembled WGS sequence"/>
</dbReference>
<dbReference type="PANTHER" id="PTHR48040:SF20">
    <property type="entry name" value="PLEIOTROPIC DRUG RESISTANCE PROTEIN 1"/>
    <property type="match status" value="1"/>
</dbReference>